<name>A0ABS9BS07_9BACT</name>
<dbReference type="RefSeq" id="WP_234860280.1">
    <property type="nucleotide sequence ID" value="NZ_JAKEVZ010000002.1"/>
</dbReference>
<dbReference type="PANTHER" id="PTHR32114:SF2">
    <property type="entry name" value="ABC TRANSPORTER ABCH.3"/>
    <property type="match status" value="1"/>
</dbReference>
<accession>A0ABS9BS07</accession>
<gene>
    <name evidence="2" type="ORF">L0U89_03655</name>
</gene>
<dbReference type="InterPro" id="IPR027417">
    <property type="entry name" value="P-loop_NTPase"/>
</dbReference>
<dbReference type="Pfam" id="PF13558">
    <property type="entry name" value="SbcC_Walker_B"/>
    <property type="match status" value="1"/>
</dbReference>
<organism evidence="2 3">
    <name type="scientific">Mariniradius sediminis</name>
    <dbReference type="NCBI Taxonomy" id="2909237"/>
    <lineage>
        <taxon>Bacteria</taxon>
        <taxon>Pseudomonadati</taxon>
        <taxon>Bacteroidota</taxon>
        <taxon>Cytophagia</taxon>
        <taxon>Cytophagales</taxon>
        <taxon>Cyclobacteriaceae</taxon>
        <taxon>Mariniradius</taxon>
    </lineage>
</organism>
<protein>
    <submittedName>
        <fullName evidence="2">SMC family ATPase</fullName>
    </submittedName>
</protein>
<dbReference type="PANTHER" id="PTHR32114">
    <property type="entry name" value="ABC TRANSPORTER ABCH.3"/>
    <property type="match status" value="1"/>
</dbReference>
<dbReference type="Gene3D" id="3.40.50.300">
    <property type="entry name" value="P-loop containing nucleotide triphosphate hydrolases"/>
    <property type="match status" value="2"/>
</dbReference>
<keyword evidence="1" id="KW-0175">Coiled coil</keyword>
<feature type="coiled-coil region" evidence="1">
    <location>
        <begin position="604"/>
        <end position="638"/>
    </location>
</feature>
<dbReference type="SUPFAM" id="SSF52540">
    <property type="entry name" value="P-loop containing nucleoside triphosphate hydrolases"/>
    <property type="match status" value="1"/>
</dbReference>
<feature type="coiled-coil region" evidence="1">
    <location>
        <begin position="793"/>
        <end position="827"/>
    </location>
</feature>
<evidence type="ECO:0000256" key="1">
    <source>
        <dbReference type="SAM" id="Coils"/>
    </source>
</evidence>
<evidence type="ECO:0000313" key="3">
    <source>
        <dbReference type="Proteomes" id="UP001201449"/>
    </source>
</evidence>
<dbReference type="EMBL" id="JAKEVZ010000002">
    <property type="protein sequence ID" value="MCF1750154.1"/>
    <property type="molecule type" value="Genomic_DNA"/>
</dbReference>
<feature type="coiled-coil region" evidence="1">
    <location>
        <begin position="420"/>
        <end position="483"/>
    </location>
</feature>
<feature type="coiled-coil region" evidence="1">
    <location>
        <begin position="520"/>
        <end position="578"/>
    </location>
</feature>
<evidence type="ECO:0000313" key="2">
    <source>
        <dbReference type="EMBL" id="MCF1750154.1"/>
    </source>
</evidence>
<sequence length="1010" mass="115649">MIPVKLEIEGLYSYKEKQTVDFGQLTAAGLFGIFGAVGSGKSSILEAILLALYGSTERLSDRGEKSSMLNLQRDNLLIQFEFLSGKNNGKRYLARYAAKRNPKNPEEIRPAEHSFYLKSESELLPLDLAAEEIVGMKKEHFKQTVIIPQGKFREFIDLTPGPRAEMMKELFGLERFDLSAPTSHLLKQAREEKIRLETRLAGLEGISRENLLVKQTLLHEIGEQEKDLHAAFQTTETAFRLQEILRTKHLQLTDLTSEWELLDQKRPEIEEKKRLWKDFLRAKTHLKPVWEQREEAKIDLEKYRVSAKNCADFKESYATEVEKLESEEKELKKKADERPQREAKIRDLKKVIEVQQLSVDLKNAEKQVETLNPHIESLRTSQKETEKSVKEKETDIESIRLPTTDEIAELKAAAKDWTNLEAKESKLAEELLQLHRTSQELEASISSIQNQVPAAFASLSDWIEQQKLEIQSLEASREILLSKTGLAAHVHLLVDGEACPLCGAMEHPNPLTFGEEKTKLEEIAAKIEAAKSTLDAATNLSQQLSGQKIRQENHLQNRAAKEKDLADIKLQLQTLIEKLRGKHIHSKESLTTLIKETDFSYTRKENLTQEVRRFRKALEEGKALLEKEELQLRAAEQAQLRLLSTISAKKEEIKDPAFAKSFMAKGTAEIENMILNVQKDIDFTNQHLEGKRKVLQETRAKQATNLANLDTFNSLVEATDKKIRDLQVQFEALKKEHGFEDEKSLVTLFQHSLDAEKVDLEIRKFEDKSMLIASKIRELKSEKGVSEYDEARFLNLRSQLEDHKDRMDAVRKDMTLLEQEIQSMRSKMLEKAKIEAEYGLLDQRENHLKELDRLFKGSGFVKYVSSIYLKEFCHTANKRFMSLTKNRLSLEIDDSNTFFVRDYLNGGKLRLLKTLSGGQTFQASLCLALALAEKVKSLNQADQSFFFLDEGFGSLDKDSLRVVFETLKSLRHENRIVGIISHVEELQQEVGVYAKVHLDPELGSQVGYSF</sequence>
<dbReference type="Proteomes" id="UP001201449">
    <property type="component" value="Unassembled WGS sequence"/>
</dbReference>
<proteinExistence type="predicted"/>
<comment type="caution">
    <text evidence="2">The sequence shown here is derived from an EMBL/GenBank/DDBJ whole genome shotgun (WGS) entry which is preliminary data.</text>
</comment>
<keyword evidence="3" id="KW-1185">Reference proteome</keyword>
<reference evidence="2 3" key="1">
    <citation type="submission" date="2022-01" db="EMBL/GenBank/DDBJ databases">
        <title>Mariniradius saccharolyticus sp. nov., isolated from sediment of a river.</title>
        <authorList>
            <person name="Liu H."/>
        </authorList>
    </citation>
    <scope>NUCLEOTIDE SEQUENCE [LARGE SCALE GENOMIC DNA]</scope>
    <source>
        <strain evidence="2 3">RY-2</strain>
    </source>
</reference>